<dbReference type="STRING" id="1470563.SAMN05444000_108121"/>
<evidence type="ECO:0000259" key="3">
    <source>
        <dbReference type="Pfam" id="PF00884"/>
    </source>
</evidence>
<protein>
    <submittedName>
        <fullName evidence="4">Arylsulfatase A</fullName>
    </submittedName>
</protein>
<evidence type="ECO:0000256" key="1">
    <source>
        <dbReference type="ARBA" id="ARBA00022723"/>
    </source>
</evidence>
<dbReference type="PANTHER" id="PTHR45953:SF1">
    <property type="entry name" value="IDURONATE 2-SULFATASE"/>
    <property type="match status" value="1"/>
</dbReference>
<evidence type="ECO:0000313" key="4">
    <source>
        <dbReference type="EMBL" id="SHJ42294.1"/>
    </source>
</evidence>
<keyword evidence="5" id="KW-1185">Reference proteome</keyword>
<dbReference type="InterPro" id="IPR017850">
    <property type="entry name" value="Alkaline_phosphatase_core_sf"/>
</dbReference>
<dbReference type="Gene3D" id="3.40.720.10">
    <property type="entry name" value="Alkaline Phosphatase, subunit A"/>
    <property type="match status" value="1"/>
</dbReference>
<dbReference type="RefSeq" id="WP_073251850.1">
    <property type="nucleotide sequence ID" value="NZ_FQZQ01000008.1"/>
</dbReference>
<gene>
    <name evidence="4" type="ORF">SAMN05444000_108121</name>
</gene>
<dbReference type="EMBL" id="FQZQ01000008">
    <property type="protein sequence ID" value="SHJ42294.1"/>
    <property type="molecule type" value="Genomic_DNA"/>
</dbReference>
<keyword evidence="2" id="KW-0378">Hydrolase</keyword>
<dbReference type="GO" id="GO:0005737">
    <property type="term" value="C:cytoplasm"/>
    <property type="evidence" value="ECO:0007669"/>
    <property type="project" value="TreeGrafter"/>
</dbReference>
<accession>A0A1M6J6E0</accession>
<dbReference type="OrthoDB" id="9795675at2"/>
<dbReference type="SUPFAM" id="SSF53649">
    <property type="entry name" value="Alkaline phosphatase-like"/>
    <property type="match status" value="1"/>
</dbReference>
<evidence type="ECO:0000256" key="2">
    <source>
        <dbReference type="ARBA" id="ARBA00022801"/>
    </source>
</evidence>
<evidence type="ECO:0000313" key="5">
    <source>
        <dbReference type="Proteomes" id="UP000183982"/>
    </source>
</evidence>
<dbReference type="GO" id="GO:0004423">
    <property type="term" value="F:iduronate-2-sulfatase activity"/>
    <property type="evidence" value="ECO:0007669"/>
    <property type="project" value="TreeGrafter"/>
</dbReference>
<dbReference type="Proteomes" id="UP000183982">
    <property type="component" value="Unassembled WGS sequence"/>
</dbReference>
<name>A0A1M6J6E0_9RHOB</name>
<reference evidence="5" key="1">
    <citation type="submission" date="2016-11" db="EMBL/GenBank/DDBJ databases">
        <authorList>
            <person name="Varghese N."/>
            <person name="Submissions S."/>
        </authorList>
    </citation>
    <scope>NUCLEOTIDE SEQUENCE [LARGE SCALE GENOMIC DNA]</scope>
    <source>
        <strain evidence="5">DSM 100564</strain>
    </source>
</reference>
<feature type="domain" description="Sulfatase N-terminal" evidence="3">
    <location>
        <begin position="4"/>
        <end position="361"/>
    </location>
</feature>
<dbReference type="CDD" id="cd16148">
    <property type="entry name" value="sulfatase_like"/>
    <property type="match status" value="1"/>
</dbReference>
<dbReference type="Pfam" id="PF00884">
    <property type="entry name" value="Sulfatase"/>
    <property type="match status" value="1"/>
</dbReference>
<dbReference type="GO" id="GO:0046872">
    <property type="term" value="F:metal ion binding"/>
    <property type="evidence" value="ECO:0007669"/>
    <property type="project" value="UniProtKB-KW"/>
</dbReference>
<keyword evidence="1" id="KW-0479">Metal-binding</keyword>
<organism evidence="4 5">
    <name type="scientific">Shimia gijangensis</name>
    <dbReference type="NCBI Taxonomy" id="1470563"/>
    <lineage>
        <taxon>Bacteria</taxon>
        <taxon>Pseudomonadati</taxon>
        <taxon>Pseudomonadota</taxon>
        <taxon>Alphaproteobacteria</taxon>
        <taxon>Rhodobacterales</taxon>
        <taxon>Roseobacteraceae</taxon>
    </lineage>
</organism>
<dbReference type="AlphaFoldDB" id="A0A1M6J6E0"/>
<dbReference type="InterPro" id="IPR000917">
    <property type="entry name" value="Sulfatase_N"/>
</dbReference>
<sequence length="519" mass="60504">MKAIVVMFDTLSRHFLPCYGNDWVHAPNFKRLANRSVTFDTSYVCSMPCMPARRDFHTGRPNFLHRSWGPLEPFDDSMPKMLSDAGVHTHLTTDHNHYFEDGGLNYHTYYTTWQYWRGQEGDPWIGDLNEPDIPKGAFGKNGIYSEQKVFEDYLRAFPEESEASMQRLRYLTRQDWVNRGFMNVEENLPQARTFQAGLDFINRNATQDNWMLHIETFDPHEPFYTLDRYKELYAAHYDSYKGPFFDWPFYAKTSDHPEASKHLRVEYAALVSMCDEYLGKVMDMMDDKDLWDDTMLIVWTDHGFLLGEHDWWGKMSMPMYQEIANTPFFIWNPRVGVQEQRRHSLVQPSIDIAPTLLNFFGQRPSKDMTGHNLSGVIADDTPVRDAAIFGMHGAHVNVTDGRYVYMRAPQNPENKPLYQYTLMPTHMRSPFAVEDFADLQIAEPFSFQKGAKTMKIENVTWVARDKQFETMLWDTKNDPGQDVPLKAPALEGHLKRRMVALMQDVDAPAEQYERLGLNT</sequence>
<proteinExistence type="predicted"/>
<dbReference type="PANTHER" id="PTHR45953">
    <property type="entry name" value="IDURONATE 2-SULFATASE"/>
    <property type="match status" value="1"/>
</dbReference>